<dbReference type="PANTHER" id="PTHR48100">
    <property type="entry name" value="BROAD-SPECIFICITY PHOSPHATASE YOR283W-RELATED"/>
    <property type="match status" value="1"/>
</dbReference>
<dbReference type="InterPro" id="IPR013078">
    <property type="entry name" value="His_Pase_superF_clade-1"/>
</dbReference>
<proteinExistence type="predicted"/>
<evidence type="ECO:0000256" key="2">
    <source>
        <dbReference type="ARBA" id="ARBA00023235"/>
    </source>
</evidence>
<organism evidence="3 4">
    <name type="scientific">Periweissella beninensis</name>
    <dbReference type="NCBI Taxonomy" id="504936"/>
    <lineage>
        <taxon>Bacteria</taxon>
        <taxon>Bacillati</taxon>
        <taxon>Bacillota</taxon>
        <taxon>Bacilli</taxon>
        <taxon>Lactobacillales</taxon>
        <taxon>Lactobacillaceae</taxon>
        <taxon>Periweissella</taxon>
    </lineage>
</organism>
<sequence>MTDFYLIRHGQTAANAAGLKQGIINTEITKLNKLGIKQVESLQAVFDISFANQIIASPLDRTQHTANILNKSAMLPFTTDERLLEISYGSWDGRPNQELEKAYPQVFDRTLHDVLPTYVTIASDGETFEMVMKRIQTLLLELTKKYPTQKIILVTHGFTIKAATLVCLAMTNKLMTLPEPNNASVTKISVNPQTKEAYLWYYNQNANNQF</sequence>
<dbReference type="Proteomes" id="UP001057481">
    <property type="component" value="Unassembled WGS sequence"/>
</dbReference>
<name>A0ABT0VHV1_9LACO</name>
<keyword evidence="1" id="KW-0324">Glycolysis</keyword>
<dbReference type="SMART" id="SM00855">
    <property type="entry name" value="PGAM"/>
    <property type="match status" value="1"/>
</dbReference>
<reference evidence="3" key="1">
    <citation type="submission" date="2021-04" db="EMBL/GenBank/DDBJ databases">
        <title>Taxonomic assessment of Weissella genus.</title>
        <authorList>
            <person name="Fanelli F."/>
            <person name="Chieffi D."/>
            <person name="Dell'Aquila A."/>
            <person name="Gyu-Sung C."/>
            <person name="Franz C.M.A.P."/>
            <person name="Fusco V."/>
        </authorList>
    </citation>
    <scope>NUCLEOTIDE SEQUENCE</scope>
    <source>
        <strain evidence="3">LMG 25373</strain>
    </source>
</reference>
<keyword evidence="4" id="KW-1185">Reference proteome</keyword>
<evidence type="ECO:0000313" key="4">
    <source>
        <dbReference type="Proteomes" id="UP001057481"/>
    </source>
</evidence>
<dbReference type="CDD" id="cd07067">
    <property type="entry name" value="HP_PGM_like"/>
    <property type="match status" value="1"/>
</dbReference>
<protein>
    <submittedName>
        <fullName evidence="3">Histidine phosphatase family protein</fullName>
    </submittedName>
</protein>
<dbReference type="SUPFAM" id="SSF53254">
    <property type="entry name" value="Phosphoglycerate mutase-like"/>
    <property type="match status" value="1"/>
</dbReference>
<comment type="caution">
    <text evidence="3">The sequence shown here is derived from an EMBL/GenBank/DDBJ whole genome shotgun (WGS) entry which is preliminary data.</text>
</comment>
<dbReference type="PANTHER" id="PTHR48100:SF1">
    <property type="entry name" value="HISTIDINE PHOSPHATASE FAMILY PROTEIN-RELATED"/>
    <property type="match status" value="1"/>
</dbReference>
<accession>A0ABT0VHV1</accession>
<dbReference type="InterPro" id="IPR029033">
    <property type="entry name" value="His_PPase_superfam"/>
</dbReference>
<dbReference type="EMBL" id="JAGMVS010000063">
    <property type="protein sequence ID" value="MCM2437413.1"/>
    <property type="molecule type" value="Genomic_DNA"/>
</dbReference>
<dbReference type="InterPro" id="IPR050275">
    <property type="entry name" value="PGM_Phosphatase"/>
</dbReference>
<evidence type="ECO:0000313" key="3">
    <source>
        <dbReference type="EMBL" id="MCM2437413.1"/>
    </source>
</evidence>
<dbReference type="RefSeq" id="WP_205143448.1">
    <property type="nucleotide sequence ID" value="NZ_JAFBDN010000006.1"/>
</dbReference>
<evidence type="ECO:0000256" key="1">
    <source>
        <dbReference type="ARBA" id="ARBA00023152"/>
    </source>
</evidence>
<dbReference type="Pfam" id="PF00300">
    <property type="entry name" value="His_Phos_1"/>
    <property type="match status" value="1"/>
</dbReference>
<gene>
    <name evidence="3" type="ORF">KAK10_05765</name>
</gene>
<dbReference type="PROSITE" id="PS00175">
    <property type="entry name" value="PG_MUTASE"/>
    <property type="match status" value="1"/>
</dbReference>
<dbReference type="InterPro" id="IPR001345">
    <property type="entry name" value="PG/BPGM_mutase_AS"/>
</dbReference>
<dbReference type="Gene3D" id="3.40.50.1240">
    <property type="entry name" value="Phosphoglycerate mutase-like"/>
    <property type="match status" value="1"/>
</dbReference>
<keyword evidence="2" id="KW-0413">Isomerase</keyword>